<dbReference type="InterPro" id="IPR011042">
    <property type="entry name" value="6-blade_b-propeller_TolB-like"/>
</dbReference>
<dbReference type="SUPFAM" id="SSF82171">
    <property type="entry name" value="DPP6 N-terminal domain-like"/>
    <property type="match status" value="1"/>
</dbReference>
<protein>
    <submittedName>
        <fullName evidence="1">Tol biopolymer transport system component</fullName>
    </submittedName>
</protein>
<keyword evidence="2" id="KW-1185">Reference proteome</keyword>
<dbReference type="Proteomes" id="UP000587760">
    <property type="component" value="Unassembled WGS sequence"/>
</dbReference>
<dbReference type="Pfam" id="PF07676">
    <property type="entry name" value="PD40"/>
    <property type="match status" value="2"/>
</dbReference>
<gene>
    <name evidence="1" type="ORF">HNR50_001115</name>
</gene>
<reference evidence="1 2" key="1">
    <citation type="submission" date="2020-08" db="EMBL/GenBank/DDBJ databases">
        <title>Genomic Encyclopedia of Type Strains, Phase IV (KMG-IV): sequencing the most valuable type-strain genomes for metagenomic binning, comparative biology and taxonomic classification.</title>
        <authorList>
            <person name="Goeker M."/>
        </authorList>
    </citation>
    <scope>NUCLEOTIDE SEQUENCE [LARGE SCALE GENOMIC DNA]</scope>
    <source>
        <strain evidence="1 2">DSM 2461</strain>
    </source>
</reference>
<dbReference type="AlphaFoldDB" id="A0A841R8E2"/>
<accession>A0A841R8E2</accession>
<dbReference type="EMBL" id="JACHGJ010000002">
    <property type="protein sequence ID" value="MBB6479457.1"/>
    <property type="molecule type" value="Genomic_DNA"/>
</dbReference>
<sequence>MSLLIVNLGGCFSGKGGEAILLKPGLISREALFEYPCSVWEDGGIVIFGAMDVKRNRFLLVSEIDSQGVWMPAKKIGFTGQNEMEAIFSPDRKRLYFSADNQKNRGKPHDLFYVERIGDGWGEPVKFPDEINSSSTEYYASSSANGNLYFTREGKGIFRSVYLNGAYQQAEKIEELSTYSFASHPFISPDESFIIFDARGKNSLGSADLFISFQKRGVFSEPVNLGDRISSRDWDAMASLSEDGRTLYFVRENSAGRDVFQAAFNSRWYRASGLW</sequence>
<dbReference type="Gene3D" id="2.120.10.30">
    <property type="entry name" value="TolB, C-terminal domain"/>
    <property type="match status" value="1"/>
</dbReference>
<name>A0A841R8E2_9SPIO</name>
<organism evidence="1 2">
    <name type="scientific">Spirochaeta isovalerica</name>
    <dbReference type="NCBI Taxonomy" id="150"/>
    <lineage>
        <taxon>Bacteria</taxon>
        <taxon>Pseudomonadati</taxon>
        <taxon>Spirochaetota</taxon>
        <taxon>Spirochaetia</taxon>
        <taxon>Spirochaetales</taxon>
        <taxon>Spirochaetaceae</taxon>
        <taxon>Spirochaeta</taxon>
    </lineage>
</organism>
<evidence type="ECO:0000313" key="1">
    <source>
        <dbReference type="EMBL" id="MBB6479457.1"/>
    </source>
</evidence>
<evidence type="ECO:0000313" key="2">
    <source>
        <dbReference type="Proteomes" id="UP000587760"/>
    </source>
</evidence>
<dbReference type="InterPro" id="IPR011659">
    <property type="entry name" value="WD40"/>
</dbReference>
<dbReference type="RefSeq" id="WP_184744712.1">
    <property type="nucleotide sequence ID" value="NZ_JACHGJ010000002.1"/>
</dbReference>
<comment type="caution">
    <text evidence="1">The sequence shown here is derived from an EMBL/GenBank/DDBJ whole genome shotgun (WGS) entry which is preliminary data.</text>
</comment>
<proteinExistence type="predicted"/>